<evidence type="ECO:0000313" key="6">
    <source>
        <dbReference type="EMBL" id="MBL7257434.1"/>
    </source>
</evidence>
<dbReference type="PANTHER" id="PTHR23303:SF14">
    <property type="entry name" value="BOS COMPLEX SUBUNIT NOMO1-RELATED"/>
    <property type="match status" value="1"/>
</dbReference>
<dbReference type="EC" id="3.2.1.1" evidence="2"/>
<dbReference type="Gene3D" id="2.60.40.1120">
    <property type="entry name" value="Carboxypeptidase-like, regulatory domain"/>
    <property type="match status" value="1"/>
</dbReference>
<dbReference type="InterPro" id="IPR008969">
    <property type="entry name" value="CarboxyPept-like_regulatory"/>
</dbReference>
<evidence type="ECO:0000256" key="5">
    <source>
        <dbReference type="SAM" id="SignalP"/>
    </source>
</evidence>
<dbReference type="SUPFAM" id="SSF49464">
    <property type="entry name" value="Carboxypeptidase regulatory domain-like"/>
    <property type="match status" value="1"/>
</dbReference>
<keyword evidence="3 5" id="KW-0732">Signal</keyword>
<feature type="chain" id="PRO_5047329101" description="alpha-amylase" evidence="5">
    <location>
        <begin position="31"/>
        <end position="771"/>
    </location>
</feature>
<evidence type="ECO:0000313" key="7">
    <source>
        <dbReference type="Proteomes" id="UP000598996"/>
    </source>
</evidence>
<dbReference type="InterPro" id="IPR013784">
    <property type="entry name" value="Carb-bd-like_fold"/>
</dbReference>
<dbReference type="EMBL" id="JAENHO010000007">
    <property type="protein sequence ID" value="MBL7257434.1"/>
    <property type="molecule type" value="Genomic_DNA"/>
</dbReference>
<dbReference type="RefSeq" id="WP_202994055.1">
    <property type="nucleotide sequence ID" value="NZ_JAENHO010000007.1"/>
</dbReference>
<dbReference type="Pfam" id="PF13620">
    <property type="entry name" value="CarboxypepD_reg"/>
    <property type="match status" value="3"/>
</dbReference>
<evidence type="ECO:0000256" key="4">
    <source>
        <dbReference type="ARBA" id="ARBA00030238"/>
    </source>
</evidence>
<accession>A0ABS1VS08</accession>
<proteinExistence type="predicted"/>
<sequence>MGRSRLARAGTAALAGVLVAGLFGAPAAAAAGATVAGTFVTSAGTPIAGAAVVAYSAEDDWLADTSTDEDGRYSIGGLDAGQIKLQFDDHGREQWSPGVREREQATAYAMGEGATLTVNERQPATGKAAGTIAPLTNVTLVGVDHWTYLYATTDDEGRWSVDALPGTYKVYFEWDSVRQWAVQQRSEDDAETITVAAGRTTTVDDQRLPTGTAGGRLVTAAGDPLTGADVTLHYDDRTIGNAGTDEDGRYSFGEVLTGDGYKVSFSVDGGAEQWVAGTLDPARARSFTITAGELTTIDDKQLTTTTVRGRLTDPDGGAKSGYHVSVTLDDDDNWVNYDTETDADGRWSVSGVFPGDYRVMFVTDDYRRTQWAYGKGTAADAALIKVTAGTTVTVDDTWQPGATLVVNAVDATTGAAISDFCVWLDSPNDGSGCTTGNRLTITDLPGGAFNATVSPGEGSYYLQKRDVPVRLTAGQTTTVTIPVRLGGRVALAATSRATGAAVADTCPIFRQIGQGGLPDGYGNCTDRTGKATTQAMEAGTYELFAYAPGSYGHQWVARTGGTGDQRAAARIVVTPGKTVKAPAVRLDPAAPITGTVSNVAGEPLGGIDVAFSAWGDAGPAWNTKTNPQGRYTVDGLGPYGWPLLFGGADYPRQWSGTVGNRFQAEKATGTYDYVMKASSTLRGKVTAPAGVQWRINVVNAVTGDELGMFDSSAGQSYTIPVTGNQQVKVRWMLYGDGIDKTGWHNRAADFASATRIGIPAAGTRTLNLSIG</sequence>
<dbReference type="Gene3D" id="2.60.40.10">
    <property type="entry name" value="Immunoglobulins"/>
    <property type="match status" value="2"/>
</dbReference>
<dbReference type="SUPFAM" id="SSF49452">
    <property type="entry name" value="Starch-binding domain-like"/>
    <property type="match status" value="2"/>
</dbReference>
<dbReference type="Proteomes" id="UP000598996">
    <property type="component" value="Unassembled WGS sequence"/>
</dbReference>
<evidence type="ECO:0000256" key="1">
    <source>
        <dbReference type="ARBA" id="ARBA00000548"/>
    </source>
</evidence>
<dbReference type="InterPro" id="IPR013783">
    <property type="entry name" value="Ig-like_fold"/>
</dbReference>
<organism evidence="6 7">
    <name type="scientific">Paractinoplanes lichenicola</name>
    <dbReference type="NCBI Taxonomy" id="2802976"/>
    <lineage>
        <taxon>Bacteria</taxon>
        <taxon>Bacillati</taxon>
        <taxon>Actinomycetota</taxon>
        <taxon>Actinomycetes</taxon>
        <taxon>Micromonosporales</taxon>
        <taxon>Micromonosporaceae</taxon>
        <taxon>Paractinoplanes</taxon>
    </lineage>
</organism>
<comment type="caution">
    <text evidence="6">The sequence shown here is derived from an EMBL/GenBank/DDBJ whole genome shotgun (WGS) entry which is preliminary data.</text>
</comment>
<dbReference type="PANTHER" id="PTHR23303">
    <property type="entry name" value="CARBOXYPEPTIDASE REGULATORY REGION-CONTAINING"/>
    <property type="match status" value="1"/>
</dbReference>
<evidence type="ECO:0000256" key="3">
    <source>
        <dbReference type="ARBA" id="ARBA00022729"/>
    </source>
</evidence>
<evidence type="ECO:0000256" key="2">
    <source>
        <dbReference type="ARBA" id="ARBA00012595"/>
    </source>
</evidence>
<comment type="catalytic activity">
    <reaction evidence="1">
        <text>Endohydrolysis of (1-&gt;4)-alpha-D-glucosidic linkages in polysaccharides containing three or more (1-&gt;4)-alpha-linked D-glucose units.</text>
        <dbReference type="EC" id="3.2.1.1"/>
    </reaction>
</comment>
<name>A0ABS1VS08_9ACTN</name>
<dbReference type="InterPro" id="IPR051417">
    <property type="entry name" value="SDr/BOS_complex"/>
</dbReference>
<gene>
    <name evidence="6" type="ORF">JKJ07_24345</name>
</gene>
<feature type="signal peptide" evidence="5">
    <location>
        <begin position="1"/>
        <end position="30"/>
    </location>
</feature>
<protein>
    <recommendedName>
        <fullName evidence="2">alpha-amylase</fullName>
        <ecNumber evidence="2">3.2.1.1</ecNumber>
    </recommendedName>
    <alternativeName>
        <fullName evidence="4">1,4-alpha-D-glucan glucanohydrolase</fullName>
    </alternativeName>
</protein>
<keyword evidence="7" id="KW-1185">Reference proteome</keyword>
<reference evidence="6 7" key="1">
    <citation type="submission" date="2021-01" db="EMBL/GenBank/DDBJ databases">
        <title>Actinoplanes sp. nov. LDG1-01 isolated from lichen.</title>
        <authorList>
            <person name="Saeng-In P."/>
            <person name="Phongsopitanun W."/>
            <person name="Kanchanasin P."/>
            <person name="Yuki M."/>
            <person name="Kudo T."/>
            <person name="Ohkuma M."/>
            <person name="Tanasupawat S."/>
        </authorList>
    </citation>
    <scope>NUCLEOTIDE SEQUENCE [LARGE SCALE GENOMIC DNA]</scope>
    <source>
        <strain evidence="6 7">LDG1-01</strain>
    </source>
</reference>